<feature type="domain" description="Na(+)-translocating NADH-quinone reductase subunit A C-terminal" evidence="1">
    <location>
        <begin position="263"/>
        <end position="310"/>
    </location>
</feature>
<proteinExistence type="predicted"/>
<name>A0ABU4AML2_9HYPH</name>
<dbReference type="InterPro" id="IPR056148">
    <property type="entry name" value="NQRA_2nd"/>
</dbReference>
<evidence type="ECO:0000259" key="2">
    <source>
        <dbReference type="Pfam" id="PF24836"/>
    </source>
</evidence>
<evidence type="ECO:0000313" key="3">
    <source>
        <dbReference type="EMBL" id="MDV6227483.1"/>
    </source>
</evidence>
<gene>
    <name evidence="3" type="ORF">R2G56_14380</name>
</gene>
<dbReference type="Pfam" id="PF24836">
    <property type="entry name" value="NQRA_2nd"/>
    <property type="match status" value="1"/>
</dbReference>
<dbReference type="EMBL" id="JAWLIP010000006">
    <property type="protein sequence ID" value="MDV6227483.1"/>
    <property type="molecule type" value="Genomic_DNA"/>
</dbReference>
<keyword evidence="4" id="KW-1185">Reference proteome</keyword>
<dbReference type="InterPro" id="IPR008703">
    <property type="entry name" value="NqrA"/>
</dbReference>
<feature type="domain" description="NqrA second alpha/beta" evidence="2">
    <location>
        <begin position="116"/>
        <end position="256"/>
    </location>
</feature>
<comment type="caution">
    <text evidence="3">The sequence shown here is derived from an EMBL/GenBank/DDBJ whole genome shotgun (WGS) entry which is preliminary data.</text>
</comment>
<dbReference type="PANTHER" id="PTHR37839">
    <property type="entry name" value="NA(+)-TRANSLOCATING NADH-QUINONE REDUCTASE SUBUNIT A"/>
    <property type="match status" value="1"/>
</dbReference>
<dbReference type="InterPro" id="IPR022615">
    <property type="entry name" value="NqrA_C_domain"/>
</dbReference>
<sequence>MFGPAFSAGLVFPHDRVPLQSENPVEVLTEEAALTPSPGEELRVEALVGEDELVAQGQPLLRLRNAPQIALVAPMAGRIASLDLKSGRRLSQLLLFHEPEGGRHLFEIGNAEGDGNALRALLQSSGLWRMFHSRPFGRMPHADEGPAAIFVMAVDSRPGAPAPSLALEGREEDFSRGLAALSQLTKDRLFLCEPAGKHFGGAVPAGLSRISCGRNHPQGLAGIQIQRHRPAAPEIRVWDIEAEDVADLGALLATGLLPGTRLVSVTGSALRERRLVRCQHGADLRGLSQPVVRPGAHEILSGSALDGRPAHWLGARDRQVTVSPRETGAVKHHWFGTALRKAARHLPVIPTAALDQAMGGDMPAAALLRAIASGDEETAVRLGALSLVEEDLALADYATGARPRLSKQLRIILNRIEAEEAPA</sequence>
<evidence type="ECO:0000313" key="4">
    <source>
        <dbReference type="Proteomes" id="UP001185659"/>
    </source>
</evidence>
<dbReference type="PANTHER" id="PTHR37839:SF1">
    <property type="entry name" value="NA(+)-TRANSLOCATING NADH-QUINONE REDUCTASE SUBUNIT A"/>
    <property type="match status" value="1"/>
</dbReference>
<protein>
    <submittedName>
        <fullName evidence="3">Na(+)-translocating NADH-quinone reductase subunit A</fullName>
    </submittedName>
</protein>
<dbReference type="Pfam" id="PF11973">
    <property type="entry name" value="NQRA_SLBB"/>
    <property type="match status" value="1"/>
</dbReference>
<reference evidence="3 4" key="1">
    <citation type="submission" date="2023-10" db="EMBL/GenBank/DDBJ databases">
        <authorList>
            <person name="Venkata Ramana C."/>
            <person name="Sasikala C."/>
            <person name="Dhurka M."/>
        </authorList>
    </citation>
    <scope>NUCLEOTIDE SEQUENCE [LARGE SCALE GENOMIC DNA]</scope>
    <source>
        <strain evidence="3 4">KCTC 32151</strain>
    </source>
</reference>
<organism evidence="3 4">
    <name type="scientific">Nitratireductor aquimarinus</name>
    <dbReference type="NCBI Taxonomy" id="889300"/>
    <lineage>
        <taxon>Bacteria</taxon>
        <taxon>Pseudomonadati</taxon>
        <taxon>Pseudomonadota</taxon>
        <taxon>Alphaproteobacteria</taxon>
        <taxon>Hyphomicrobiales</taxon>
        <taxon>Phyllobacteriaceae</taxon>
        <taxon>Nitratireductor</taxon>
    </lineage>
</organism>
<dbReference type="Proteomes" id="UP001185659">
    <property type="component" value="Unassembled WGS sequence"/>
</dbReference>
<dbReference type="RefSeq" id="WP_317561739.1">
    <property type="nucleotide sequence ID" value="NZ_JAWLIP010000006.1"/>
</dbReference>
<evidence type="ECO:0000259" key="1">
    <source>
        <dbReference type="Pfam" id="PF11973"/>
    </source>
</evidence>
<accession>A0ABU4AML2</accession>